<evidence type="ECO:0000256" key="1">
    <source>
        <dbReference type="ARBA" id="ARBA00006066"/>
    </source>
</evidence>
<dbReference type="EMBL" id="JAUIZM010000004">
    <property type="protein sequence ID" value="KAK1389531.1"/>
    <property type="molecule type" value="Genomic_DNA"/>
</dbReference>
<gene>
    <name evidence="4" type="ORF">POM88_017709</name>
</gene>
<evidence type="ECO:0000256" key="3">
    <source>
        <dbReference type="SAM" id="SignalP"/>
    </source>
</evidence>
<reference evidence="4" key="1">
    <citation type="submission" date="2023-02" db="EMBL/GenBank/DDBJ databases">
        <title>Genome of toxic invasive species Heracleum sosnowskyi carries increased number of genes despite the absence of recent whole-genome duplications.</title>
        <authorList>
            <person name="Schelkunov M."/>
            <person name="Shtratnikova V."/>
            <person name="Makarenko M."/>
            <person name="Klepikova A."/>
            <person name="Omelchenko D."/>
            <person name="Novikova G."/>
            <person name="Obukhova E."/>
            <person name="Bogdanov V."/>
            <person name="Penin A."/>
            <person name="Logacheva M."/>
        </authorList>
    </citation>
    <scope>NUCLEOTIDE SEQUENCE</scope>
    <source>
        <strain evidence="4">Hsosn_3</strain>
        <tissue evidence="4">Leaf</tissue>
    </source>
</reference>
<dbReference type="Pfam" id="PF02585">
    <property type="entry name" value="PIG-L"/>
    <property type="match status" value="1"/>
</dbReference>
<dbReference type="GO" id="GO:0005783">
    <property type="term" value="C:endoplasmic reticulum"/>
    <property type="evidence" value="ECO:0007669"/>
    <property type="project" value="TreeGrafter"/>
</dbReference>
<organism evidence="4 5">
    <name type="scientific">Heracleum sosnowskyi</name>
    <dbReference type="NCBI Taxonomy" id="360622"/>
    <lineage>
        <taxon>Eukaryota</taxon>
        <taxon>Viridiplantae</taxon>
        <taxon>Streptophyta</taxon>
        <taxon>Embryophyta</taxon>
        <taxon>Tracheophyta</taxon>
        <taxon>Spermatophyta</taxon>
        <taxon>Magnoliopsida</taxon>
        <taxon>eudicotyledons</taxon>
        <taxon>Gunneridae</taxon>
        <taxon>Pentapetalae</taxon>
        <taxon>asterids</taxon>
        <taxon>campanulids</taxon>
        <taxon>Apiales</taxon>
        <taxon>Apiaceae</taxon>
        <taxon>Apioideae</taxon>
        <taxon>apioid superclade</taxon>
        <taxon>Tordylieae</taxon>
        <taxon>Tordyliinae</taxon>
        <taxon>Heracleum</taxon>
    </lineage>
</organism>
<proteinExistence type="inferred from homology"/>
<dbReference type="SUPFAM" id="SSF102588">
    <property type="entry name" value="LmbE-like"/>
    <property type="match status" value="1"/>
</dbReference>
<dbReference type="PANTHER" id="PTHR12993:SF11">
    <property type="entry name" value="N-ACETYLGLUCOSAMINYL-PHOSPHATIDYLINOSITOL DE-N-ACETYLASE"/>
    <property type="match status" value="1"/>
</dbReference>
<comment type="similarity">
    <text evidence="1">Belongs to the PIGL family.</text>
</comment>
<accession>A0AAD8IRD0</accession>
<dbReference type="Gene3D" id="3.40.50.10320">
    <property type="entry name" value="LmbE-like"/>
    <property type="match status" value="1"/>
</dbReference>
<dbReference type="GO" id="GO:0000225">
    <property type="term" value="F:N-acetylglucosaminylphosphatidylinositol deacetylase activity"/>
    <property type="evidence" value="ECO:0007669"/>
    <property type="project" value="UniProtKB-EC"/>
</dbReference>
<evidence type="ECO:0000256" key="2">
    <source>
        <dbReference type="ARBA" id="ARBA00012176"/>
    </source>
</evidence>
<name>A0AAD8IRD0_9APIA</name>
<comment type="caution">
    <text evidence="4">The sequence shown here is derived from an EMBL/GenBank/DDBJ whole genome shotgun (WGS) entry which is preliminary data.</text>
</comment>
<dbReference type="AlphaFoldDB" id="A0AAD8IRD0"/>
<dbReference type="Proteomes" id="UP001237642">
    <property type="component" value="Unassembled WGS sequence"/>
</dbReference>
<sequence length="302" mass="34192">MAWLMIVVSLNVIWLASLCKILLASWSPSRATFLKCSGETSCKKNVLLVIAHPDDESMFFTPTINYLTSIGHNIHILCMSTGNADGIGNIRKEELYQASAILKVPQNQVKILDHPNFQDGFGKVWDCDLLAGIISEEIIANAIDTIITFDRYGVSGHCNHCDVNRGVRRLLRGALQREIDAWELVSTNLWRKYSGPIDIWLSILNSMRCSDKLHCLLNAQPRKSYVAMAQHKSQWVWFRRLFVSFSSYTFVNTLQKIDTEEATLAFHAFKPFLSFLFLIKWNFTTCVLSGRVIAQAALSRGV</sequence>
<evidence type="ECO:0000313" key="5">
    <source>
        <dbReference type="Proteomes" id="UP001237642"/>
    </source>
</evidence>
<feature type="chain" id="PRO_5041989756" description="N-acetylglucosaminylphosphatidylinositol deacetylase" evidence="3">
    <location>
        <begin position="20"/>
        <end position="302"/>
    </location>
</feature>
<feature type="signal peptide" evidence="3">
    <location>
        <begin position="1"/>
        <end position="19"/>
    </location>
</feature>
<dbReference type="InterPro" id="IPR003737">
    <property type="entry name" value="GlcNAc_PI_deacetylase-related"/>
</dbReference>
<reference evidence="4" key="2">
    <citation type="submission" date="2023-05" db="EMBL/GenBank/DDBJ databases">
        <authorList>
            <person name="Schelkunov M.I."/>
        </authorList>
    </citation>
    <scope>NUCLEOTIDE SEQUENCE</scope>
    <source>
        <strain evidence="4">Hsosn_3</strain>
        <tissue evidence="4">Leaf</tissue>
    </source>
</reference>
<evidence type="ECO:0000313" key="4">
    <source>
        <dbReference type="EMBL" id="KAK1389531.1"/>
    </source>
</evidence>
<keyword evidence="3" id="KW-0732">Signal</keyword>
<dbReference type="InterPro" id="IPR024078">
    <property type="entry name" value="LmbE-like_dom_sf"/>
</dbReference>
<dbReference type="EC" id="3.5.1.89" evidence="2"/>
<keyword evidence="5" id="KW-1185">Reference proteome</keyword>
<dbReference type="PANTHER" id="PTHR12993">
    <property type="entry name" value="N-ACETYLGLUCOSAMINYL-PHOSPHATIDYLINOSITOL DE-N-ACETYLASE-RELATED"/>
    <property type="match status" value="1"/>
</dbReference>
<protein>
    <recommendedName>
        <fullName evidence="2">N-acetylglucosaminylphosphatidylinositol deacetylase</fullName>
        <ecNumber evidence="2">3.5.1.89</ecNumber>
    </recommendedName>
</protein>